<keyword evidence="6" id="KW-0769">Symport</keyword>
<keyword evidence="3" id="KW-0813">Transport</keyword>
<feature type="transmembrane region" description="Helical" evidence="9">
    <location>
        <begin position="84"/>
        <end position="104"/>
    </location>
</feature>
<evidence type="ECO:0000256" key="4">
    <source>
        <dbReference type="ARBA" id="ARBA00022597"/>
    </source>
</evidence>
<dbReference type="InterPro" id="IPR020846">
    <property type="entry name" value="MFS_dom"/>
</dbReference>
<dbReference type="InterPro" id="IPR003663">
    <property type="entry name" value="Sugar/inositol_transpt"/>
</dbReference>
<dbReference type="PANTHER" id="PTHR23500:SF574">
    <property type="entry name" value="SUGAR TRANSPORT PROTEIN 1"/>
    <property type="match status" value="1"/>
</dbReference>
<dbReference type="Gene3D" id="1.20.1250.20">
    <property type="entry name" value="MFS general substrate transporter like domains"/>
    <property type="match status" value="1"/>
</dbReference>
<keyword evidence="11" id="KW-1185">Reference proteome</keyword>
<dbReference type="PROSITE" id="PS50850">
    <property type="entry name" value="MFS"/>
    <property type="match status" value="1"/>
</dbReference>
<keyword evidence="5 9" id="KW-0812">Transmembrane</keyword>
<dbReference type="KEGG" id="mcha:111025832"/>
<reference evidence="12" key="1">
    <citation type="submission" date="2025-08" db="UniProtKB">
        <authorList>
            <consortium name="RefSeq"/>
        </authorList>
    </citation>
    <scope>IDENTIFICATION</scope>
    <source>
        <strain evidence="12">OHB3-1</strain>
    </source>
</reference>
<evidence type="ECO:0000313" key="11">
    <source>
        <dbReference type="Proteomes" id="UP000504603"/>
    </source>
</evidence>
<proteinExistence type="inferred from homology"/>
<accession>A0A6J1E3U5</accession>
<dbReference type="RefSeq" id="XP_022159411.1">
    <property type="nucleotide sequence ID" value="XM_022303719.1"/>
</dbReference>
<comment type="subcellular location">
    <subcellularLocation>
        <location evidence="1">Membrane</location>
        <topology evidence="1">Multi-pass membrane protein</topology>
    </subcellularLocation>
</comment>
<evidence type="ECO:0000256" key="8">
    <source>
        <dbReference type="ARBA" id="ARBA00023136"/>
    </source>
</evidence>
<dbReference type="PANTHER" id="PTHR23500">
    <property type="entry name" value="SOLUTE CARRIER FAMILY 2, FACILITATED GLUCOSE TRANSPORTER"/>
    <property type="match status" value="1"/>
</dbReference>
<dbReference type="GO" id="GO:0015144">
    <property type="term" value="F:carbohydrate transmembrane transporter activity"/>
    <property type="evidence" value="ECO:0007669"/>
    <property type="project" value="InterPro"/>
</dbReference>
<dbReference type="Proteomes" id="UP000504603">
    <property type="component" value="Unplaced"/>
</dbReference>
<keyword evidence="7 9" id="KW-1133">Transmembrane helix</keyword>
<evidence type="ECO:0000256" key="9">
    <source>
        <dbReference type="SAM" id="Phobius"/>
    </source>
</evidence>
<feature type="non-terminal residue" evidence="12">
    <location>
        <position position="194"/>
    </location>
</feature>
<sequence length="194" mass="20597">MAGGGFELNGNQSGSIKNYPGELTFYVLITCIVAAMGGLIFGYDIGISGGVTSMAPFLQKFFPSVYEKEALDTSTNQYCKFDSVALTMFTSSLYLAALLASFVASWVTKTFGRKKSMLLGGFVFLVGAAINAAAQNIAMLIIGRICLGIGVGFSIQSVPLYVSEMAPSKYRGSLNVVFQLSITIGILVANLVNF</sequence>
<dbReference type="GeneID" id="111025832"/>
<evidence type="ECO:0000256" key="6">
    <source>
        <dbReference type="ARBA" id="ARBA00022847"/>
    </source>
</evidence>
<dbReference type="InterPro" id="IPR045262">
    <property type="entry name" value="STP/PLT_plant"/>
</dbReference>
<dbReference type="InterPro" id="IPR036259">
    <property type="entry name" value="MFS_trans_sf"/>
</dbReference>
<dbReference type="PRINTS" id="PR00171">
    <property type="entry name" value="SUGRTRNSPORT"/>
</dbReference>
<keyword evidence="4" id="KW-0762">Sugar transport</keyword>
<dbReference type="OrthoDB" id="1651023at2759"/>
<comment type="similarity">
    <text evidence="2">Belongs to the major facilitator superfamily. Sugar transporter (TC 2.A.1.1) family.</text>
</comment>
<keyword evidence="8 9" id="KW-0472">Membrane</keyword>
<dbReference type="InterPro" id="IPR005828">
    <property type="entry name" value="MFS_sugar_transport-like"/>
</dbReference>
<evidence type="ECO:0000256" key="5">
    <source>
        <dbReference type="ARBA" id="ARBA00022692"/>
    </source>
</evidence>
<organism evidence="11 12">
    <name type="scientific">Momordica charantia</name>
    <name type="common">Bitter gourd</name>
    <name type="synonym">Balsam pear</name>
    <dbReference type="NCBI Taxonomy" id="3673"/>
    <lineage>
        <taxon>Eukaryota</taxon>
        <taxon>Viridiplantae</taxon>
        <taxon>Streptophyta</taxon>
        <taxon>Embryophyta</taxon>
        <taxon>Tracheophyta</taxon>
        <taxon>Spermatophyta</taxon>
        <taxon>Magnoliopsida</taxon>
        <taxon>eudicotyledons</taxon>
        <taxon>Gunneridae</taxon>
        <taxon>Pentapetalae</taxon>
        <taxon>rosids</taxon>
        <taxon>fabids</taxon>
        <taxon>Cucurbitales</taxon>
        <taxon>Cucurbitaceae</taxon>
        <taxon>Momordiceae</taxon>
        <taxon>Momordica</taxon>
    </lineage>
</organism>
<feature type="transmembrane region" description="Helical" evidence="9">
    <location>
        <begin position="174"/>
        <end position="192"/>
    </location>
</feature>
<evidence type="ECO:0000313" key="12">
    <source>
        <dbReference type="RefSeq" id="XP_022159411.1"/>
    </source>
</evidence>
<evidence type="ECO:0000256" key="7">
    <source>
        <dbReference type="ARBA" id="ARBA00022989"/>
    </source>
</evidence>
<feature type="transmembrane region" description="Helical" evidence="9">
    <location>
        <begin position="140"/>
        <end position="162"/>
    </location>
</feature>
<feature type="domain" description="Major facilitator superfamily (MFS) profile" evidence="10">
    <location>
        <begin position="30"/>
        <end position="194"/>
    </location>
</feature>
<evidence type="ECO:0000256" key="2">
    <source>
        <dbReference type="ARBA" id="ARBA00010992"/>
    </source>
</evidence>
<evidence type="ECO:0000259" key="10">
    <source>
        <dbReference type="PROSITE" id="PS50850"/>
    </source>
</evidence>
<dbReference type="GO" id="GO:0016020">
    <property type="term" value="C:membrane"/>
    <property type="evidence" value="ECO:0007669"/>
    <property type="project" value="UniProtKB-SubCell"/>
</dbReference>
<dbReference type="SUPFAM" id="SSF103473">
    <property type="entry name" value="MFS general substrate transporter"/>
    <property type="match status" value="1"/>
</dbReference>
<feature type="transmembrane region" description="Helical" evidence="9">
    <location>
        <begin position="23"/>
        <end position="43"/>
    </location>
</feature>
<gene>
    <name evidence="12" type="primary">LOC111025832</name>
</gene>
<dbReference type="Pfam" id="PF00083">
    <property type="entry name" value="Sugar_tr"/>
    <property type="match status" value="1"/>
</dbReference>
<evidence type="ECO:0000256" key="3">
    <source>
        <dbReference type="ARBA" id="ARBA00022448"/>
    </source>
</evidence>
<protein>
    <submittedName>
        <fullName evidence="12">Sugar carrier protein C-like</fullName>
    </submittedName>
</protein>
<dbReference type="AlphaFoldDB" id="A0A6J1E3U5"/>
<feature type="transmembrane region" description="Helical" evidence="9">
    <location>
        <begin position="116"/>
        <end position="134"/>
    </location>
</feature>
<name>A0A6J1E3U5_MOMCH</name>
<dbReference type="GO" id="GO:0015293">
    <property type="term" value="F:symporter activity"/>
    <property type="evidence" value="ECO:0007669"/>
    <property type="project" value="UniProtKB-KW"/>
</dbReference>
<evidence type="ECO:0000256" key="1">
    <source>
        <dbReference type="ARBA" id="ARBA00004141"/>
    </source>
</evidence>